<keyword evidence="1" id="KW-0812">Transmembrane</keyword>
<dbReference type="AlphaFoldDB" id="A0AAP8ZSB8"/>
<organism evidence="2 3">
    <name type="scientific">Bacteroides fragilis</name>
    <dbReference type="NCBI Taxonomy" id="817"/>
    <lineage>
        <taxon>Bacteria</taxon>
        <taxon>Pseudomonadati</taxon>
        <taxon>Bacteroidota</taxon>
        <taxon>Bacteroidia</taxon>
        <taxon>Bacteroidales</taxon>
        <taxon>Bacteroidaceae</taxon>
        <taxon>Bacteroides</taxon>
    </lineage>
</organism>
<sequence length="188" mass="21518">MNIKLLVSRLQAVPKWCGWIIVIIYSLLLSDFISTINNLIMDGIMLGNIYDIFMKLTYFVTILSGIAIWIITMLLFHLTALLFDGNAVFGNLLKISPYPYIIPAIAVSIAILLLEQIDPNKISNILELQENRNLRIALSIINWSFIFYYLLLIIQIKYLYSISWIKAFGTVIIPVVTIWGITQLFTLT</sequence>
<feature type="transmembrane region" description="Helical" evidence="1">
    <location>
        <begin position="20"/>
        <end position="40"/>
    </location>
</feature>
<feature type="transmembrane region" description="Helical" evidence="1">
    <location>
        <begin position="98"/>
        <end position="115"/>
    </location>
</feature>
<evidence type="ECO:0000313" key="3">
    <source>
        <dbReference type="Proteomes" id="UP000028294"/>
    </source>
</evidence>
<evidence type="ECO:0008006" key="4">
    <source>
        <dbReference type="Google" id="ProtNLM"/>
    </source>
</evidence>
<feature type="transmembrane region" description="Helical" evidence="1">
    <location>
        <begin position="52"/>
        <end position="78"/>
    </location>
</feature>
<dbReference type="RefSeq" id="WP_137569014.1">
    <property type="nucleotide sequence ID" value="NZ_CP036553.1"/>
</dbReference>
<evidence type="ECO:0000256" key="1">
    <source>
        <dbReference type="SAM" id="Phobius"/>
    </source>
</evidence>
<protein>
    <recommendedName>
        <fullName evidence="4">Yip1 domain-containing protein</fullName>
    </recommendedName>
</protein>
<dbReference type="Proteomes" id="UP000028294">
    <property type="component" value="Chromosome"/>
</dbReference>
<gene>
    <name evidence="2" type="ORF">IA74_006620</name>
</gene>
<keyword evidence="1" id="KW-1133">Transmembrane helix</keyword>
<dbReference type="EMBL" id="CP036553">
    <property type="protein sequence ID" value="QCQ35796.1"/>
    <property type="molecule type" value="Genomic_DNA"/>
</dbReference>
<feature type="transmembrane region" description="Helical" evidence="1">
    <location>
        <begin position="136"/>
        <end position="158"/>
    </location>
</feature>
<reference evidence="2 3" key="1">
    <citation type="submission" date="2019-03" db="EMBL/GenBank/DDBJ databases">
        <title>Complete genome assembly of MDR B. fragilis.</title>
        <authorList>
            <person name="Sydenham T.V."/>
            <person name="Hasman H."/>
            <person name="Justesen U.S."/>
        </authorList>
    </citation>
    <scope>NUCLEOTIDE SEQUENCE [LARGE SCALE GENOMIC DNA]</scope>
    <source>
        <strain evidence="2 3">DCMOUH0067B</strain>
    </source>
</reference>
<keyword evidence="1" id="KW-0472">Membrane</keyword>
<evidence type="ECO:0000313" key="2">
    <source>
        <dbReference type="EMBL" id="QCQ35796.1"/>
    </source>
</evidence>
<name>A0AAP8ZSB8_BACFG</name>
<accession>A0AAP8ZSB8</accession>
<feature type="transmembrane region" description="Helical" evidence="1">
    <location>
        <begin position="164"/>
        <end position="187"/>
    </location>
</feature>
<proteinExistence type="predicted"/>